<dbReference type="Proteomes" id="UP000179467">
    <property type="component" value="Unassembled WGS sequence"/>
</dbReference>
<dbReference type="AlphaFoldDB" id="A0A1S1HBT3"/>
<dbReference type="EMBL" id="MIPT01000001">
    <property type="protein sequence ID" value="OHT18891.1"/>
    <property type="molecule type" value="Genomic_DNA"/>
</dbReference>
<comment type="caution">
    <text evidence="2">The sequence shown here is derived from an EMBL/GenBank/DDBJ whole genome shotgun (WGS) entry which is preliminary data.</text>
</comment>
<accession>A0A1S1HBT3</accession>
<evidence type="ECO:0000313" key="2">
    <source>
        <dbReference type="EMBL" id="OHT18891.1"/>
    </source>
</evidence>
<name>A0A1S1HBT3_9SPHN</name>
<proteinExistence type="predicted"/>
<gene>
    <name evidence="2" type="ORF">BHE75_00871</name>
</gene>
<dbReference type="PROSITE" id="PS51257">
    <property type="entry name" value="PROKAR_LIPOPROTEIN"/>
    <property type="match status" value="1"/>
</dbReference>
<dbReference type="RefSeq" id="WP_070932667.1">
    <property type="nucleotide sequence ID" value="NZ_MIPT01000001.1"/>
</dbReference>
<keyword evidence="3" id="KW-1185">Reference proteome</keyword>
<sequence>MIFLPKMAPAAAILAVAMLAGCAGSDIAFPSLAPRAVEKLPIEDPVSDSTGPVAVPAYAATAAAIRAQLAAAETARGRFDGELADARRAVAAAAGQPAESEEWIAAQQAISRLDQERGPVTSALASLDEMVVATGGAPSPELANAWSRVSAIDEAQRRAFGEVAGKLPNP</sequence>
<protein>
    <recommendedName>
        <fullName evidence="4">DUF4398 domain-containing protein</fullName>
    </recommendedName>
</protein>
<evidence type="ECO:0000256" key="1">
    <source>
        <dbReference type="SAM" id="SignalP"/>
    </source>
</evidence>
<feature type="signal peptide" evidence="1">
    <location>
        <begin position="1"/>
        <end position="28"/>
    </location>
</feature>
<evidence type="ECO:0000313" key="3">
    <source>
        <dbReference type="Proteomes" id="UP000179467"/>
    </source>
</evidence>
<dbReference type="OrthoDB" id="7450391at2"/>
<reference evidence="2 3" key="1">
    <citation type="submission" date="2016-09" db="EMBL/GenBank/DDBJ databases">
        <title>Metabolic pathway, cell adaptation mechanisms and a novel monoxygenase revealed through proteogenomic-transcription analysis of a Sphingomonas haloaromaticamans strain degrading the fungicide ortho-phenylphenol.</title>
        <authorList>
            <person name="Perruchon C."/>
            <person name="Papadopoulou E.S."/>
            <person name="Rousidou C."/>
            <person name="Vasileiadis S."/>
            <person name="Tanou G."/>
            <person name="Amoutzias G."/>
            <person name="Molassiotis A."/>
            <person name="Karpouzas D.G."/>
        </authorList>
    </citation>
    <scope>NUCLEOTIDE SEQUENCE [LARGE SCALE GENOMIC DNA]</scope>
    <source>
        <strain evidence="2 3">P3</strain>
    </source>
</reference>
<keyword evidence="1" id="KW-0732">Signal</keyword>
<organism evidence="2 3">
    <name type="scientific">Edaphosphingomonas haloaromaticamans</name>
    <dbReference type="NCBI Taxonomy" id="653954"/>
    <lineage>
        <taxon>Bacteria</taxon>
        <taxon>Pseudomonadati</taxon>
        <taxon>Pseudomonadota</taxon>
        <taxon>Alphaproteobacteria</taxon>
        <taxon>Sphingomonadales</taxon>
        <taxon>Rhizorhabdaceae</taxon>
        <taxon>Edaphosphingomonas</taxon>
    </lineage>
</organism>
<evidence type="ECO:0008006" key="4">
    <source>
        <dbReference type="Google" id="ProtNLM"/>
    </source>
</evidence>
<feature type="chain" id="PRO_5010229359" description="DUF4398 domain-containing protein" evidence="1">
    <location>
        <begin position="29"/>
        <end position="170"/>
    </location>
</feature>